<organism evidence="2 3">
    <name type="scientific">Bradyrhizobium neotropicale</name>
    <dbReference type="NCBI Taxonomy" id="1497615"/>
    <lineage>
        <taxon>Bacteria</taxon>
        <taxon>Pseudomonadati</taxon>
        <taxon>Pseudomonadota</taxon>
        <taxon>Alphaproteobacteria</taxon>
        <taxon>Hyphomicrobiales</taxon>
        <taxon>Nitrobacteraceae</taxon>
        <taxon>Bradyrhizobium</taxon>
    </lineage>
</organism>
<protein>
    <submittedName>
        <fullName evidence="2">Uncharacterized protein</fullName>
    </submittedName>
</protein>
<evidence type="ECO:0000256" key="1">
    <source>
        <dbReference type="SAM" id="SignalP"/>
    </source>
</evidence>
<evidence type="ECO:0000313" key="3">
    <source>
        <dbReference type="Proteomes" id="UP000077173"/>
    </source>
</evidence>
<feature type="signal peptide" evidence="1">
    <location>
        <begin position="1"/>
        <end position="25"/>
    </location>
</feature>
<dbReference type="Proteomes" id="UP000077173">
    <property type="component" value="Unassembled WGS sequence"/>
</dbReference>
<dbReference type="AlphaFoldDB" id="A0A176YR80"/>
<sequence>MKLIRPLAALALLVASALPAASADAMFPPGLRLGMVPLIGLNKAKTFPGFENEDGSVKVLVTELPPAAYGEVASAFNANPAGTGVKQDKIETPAGLAYFTTESGKAGDTPVKRYSMIVPGAGFSGYVAVQIPENATKIYTDEAVRQMFASTVTRREVSVDEQIALMPFKITDLAEFKNVRTLAPGISIILADGDESSGFEPKPYMILGLIGATPQQADDRARFAQEAALQIPGMRESRVTMSEPIRINGQQGYETRIDGVSGKDKTPVTVVQWIRFGGSTSLRIIASAPRDQWSNAFTRFRAVRDGIQPKG</sequence>
<proteinExistence type="predicted"/>
<feature type="chain" id="PRO_5008054909" evidence="1">
    <location>
        <begin position="26"/>
        <end position="311"/>
    </location>
</feature>
<dbReference type="GeneID" id="32583478"/>
<accession>A0A176YR80</accession>
<gene>
    <name evidence="2" type="ORF">AXW67_27860</name>
</gene>
<dbReference type="EMBL" id="LSEF01000100">
    <property type="protein sequence ID" value="OAF09040.1"/>
    <property type="molecule type" value="Genomic_DNA"/>
</dbReference>
<comment type="caution">
    <text evidence="2">The sequence shown here is derived from an EMBL/GenBank/DDBJ whole genome shotgun (WGS) entry which is preliminary data.</text>
</comment>
<reference evidence="2 3" key="1">
    <citation type="submission" date="2016-02" db="EMBL/GenBank/DDBJ databases">
        <title>Draft genome sequence of the strain BR 10247T Bradyrhizobium neotropicale isolated from nodules of Centrolobium paraense.</title>
        <authorList>
            <person name="Simoes-Araujo J.L."/>
            <person name="Barauna A.C."/>
            <person name="Silva K."/>
            <person name="Zilli J.E."/>
        </authorList>
    </citation>
    <scope>NUCLEOTIDE SEQUENCE [LARGE SCALE GENOMIC DNA]</scope>
    <source>
        <strain evidence="2 3">BR 10247</strain>
    </source>
</reference>
<evidence type="ECO:0000313" key="2">
    <source>
        <dbReference type="EMBL" id="OAF09040.1"/>
    </source>
</evidence>
<keyword evidence="3" id="KW-1185">Reference proteome</keyword>
<keyword evidence="1" id="KW-0732">Signal</keyword>
<dbReference type="RefSeq" id="WP_063681480.1">
    <property type="nucleotide sequence ID" value="NZ_LSEF01000100.1"/>
</dbReference>
<name>A0A176YR80_9BRAD</name>